<organism evidence="5 6">
    <name type="scientific">Vermiconidia calcicola</name>
    <dbReference type="NCBI Taxonomy" id="1690605"/>
    <lineage>
        <taxon>Eukaryota</taxon>
        <taxon>Fungi</taxon>
        <taxon>Dikarya</taxon>
        <taxon>Ascomycota</taxon>
        <taxon>Pezizomycotina</taxon>
        <taxon>Dothideomycetes</taxon>
        <taxon>Dothideomycetidae</taxon>
        <taxon>Mycosphaerellales</taxon>
        <taxon>Extremaceae</taxon>
        <taxon>Vermiconidia</taxon>
    </lineage>
</organism>
<dbReference type="EMBL" id="JAXLQG010000004">
    <property type="protein sequence ID" value="KAK5540813.1"/>
    <property type="molecule type" value="Genomic_DNA"/>
</dbReference>
<evidence type="ECO:0000259" key="4">
    <source>
        <dbReference type="PROSITE" id="PS50102"/>
    </source>
</evidence>
<evidence type="ECO:0000256" key="3">
    <source>
        <dbReference type="SAM" id="MobiDB-lite"/>
    </source>
</evidence>
<dbReference type="Gene3D" id="3.30.70.330">
    <property type="match status" value="2"/>
</dbReference>
<feature type="compositionally biased region" description="Gly residues" evidence="3">
    <location>
        <begin position="173"/>
        <end position="184"/>
    </location>
</feature>
<proteinExistence type="predicted"/>
<name>A0AAV9QDA2_9PEZI</name>
<feature type="compositionally biased region" description="Basic and acidic residues" evidence="3">
    <location>
        <begin position="380"/>
        <end position="389"/>
    </location>
</feature>
<feature type="compositionally biased region" description="Polar residues" evidence="3">
    <location>
        <begin position="21"/>
        <end position="30"/>
    </location>
</feature>
<dbReference type="PROSITE" id="PS50102">
    <property type="entry name" value="RRM"/>
    <property type="match status" value="2"/>
</dbReference>
<dbReference type="GO" id="GO:0003723">
    <property type="term" value="F:RNA binding"/>
    <property type="evidence" value="ECO:0007669"/>
    <property type="project" value="UniProtKB-UniRule"/>
</dbReference>
<dbReference type="PANTHER" id="PTHR21245">
    <property type="entry name" value="HETEROGENEOUS NUCLEAR RIBONUCLEOPROTEIN"/>
    <property type="match status" value="1"/>
</dbReference>
<gene>
    <name evidence="5" type="ORF">LTR25_002590</name>
</gene>
<feature type="compositionally biased region" description="Basic and acidic residues" evidence="3">
    <location>
        <begin position="352"/>
        <end position="370"/>
    </location>
</feature>
<dbReference type="InterPro" id="IPR035979">
    <property type="entry name" value="RBD_domain_sf"/>
</dbReference>
<evidence type="ECO:0000256" key="1">
    <source>
        <dbReference type="ARBA" id="ARBA00022884"/>
    </source>
</evidence>
<dbReference type="SMART" id="SM00360">
    <property type="entry name" value="RRM"/>
    <property type="match status" value="2"/>
</dbReference>
<evidence type="ECO:0000313" key="5">
    <source>
        <dbReference type="EMBL" id="KAK5540813.1"/>
    </source>
</evidence>
<feature type="region of interest" description="Disordered" evidence="3">
    <location>
        <begin position="320"/>
        <end position="389"/>
    </location>
</feature>
<sequence length="389" mass="42013">MDETTTSSSPGPPAPARQPINFRSTASTNWRVKDESPRADQPQPQPRIRQNNSRGTQNGSPSAAPGGEDAASAGTRLYVGNLLYTAQQPDIEALFTERGFNVAGVSISIDPFSGRNPSYCFVDLDTPDEAQRAIAELNGVDVLGRALKVSPGVAKRGSSAQQGQGQDRQGSQSGMGGGASSGGGREVRMKNYERGYTRDVREERSTEYKPTFDRWSRTDASSHWQAPQNEGRRLYVGGLPRIEPQSALDEEIQTLFATYLGGGGDSSAEDDNNKIVPTAVSKLIPPHPSKASEPGNHCYCFVDLARAEDVDVVIDRLSGKEGSWGGSVRVSRARGAQDRKVTREQGVGSGGRDGRADGERERERPTERRTAGAGLGPWRRRTEEPAQQE</sequence>
<reference evidence="5 6" key="1">
    <citation type="submission" date="2023-06" db="EMBL/GenBank/DDBJ databases">
        <title>Black Yeasts Isolated from many extreme environments.</title>
        <authorList>
            <person name="Coleine C."/>
            <person name="Stajich J.E."/>
            <person name="Selbmann L."/>
        </authorList>
    </citation>
    <scope>NUCLEOTIDE SEQUENCE [LARGE SCALE GENOMIC DNA]</scope>
    <source>
        <strain evidence="5 6">CCFEE 5887</strain>
    </source>
</reference>
<keyword evidence="6" id="KW-1185">Reference proteome</keyword>
<evidence type="ECO:0000313" key="6">
    <source>
        <dbReference type="Proteomes" id="UP001345827"/>
    </source>
</evidence>
<protein>
    <recommendedName>
        <fullName evidence="4">RRM domain-containing protein</fullName>
    </recommendedName>
</protein>
<dbReference type="InterPro" id="IPR012677">
    <property type="entry name" value="Nucleotide-bd_a/b_plait_sf"/>
</dbReference>
<evidence type="ECO:0000256" key="2">
    <source>
        <dbReference type="PROSITE-ProRule" id="PRU00176"/>
    </source>
</evidence>
<feature type="region of interest" description="Disordered" evidence="3">
    <location>
        <begin position="1"/>
        <end position="71"/>
    </location>
</feature>
<dbReference type="SUPFAM" id="SSF54928">
    <property type="entry name" value="RNA-binding domain, RBD"/>
    <property type="match status" value="2"/>
</dbReference>
<dbReference type="Proteomes" id="UP001345827">
    <property type="component" value="Unassembled WGS sequence"/>
</dbReference>
<feature type="compositionally biased region" description="Low complexity" evidence="3">
    <location>
        <begin position="39"/>
        <end position="54"/>
    </location>
</feature>
<feature type="domain" description="RRM" evidence="4">
    <location>
        <begin position="75"/>
        <end position="154"/>
    </location>
</feature>
<feature type="region of interest" description="Disordered" evidence="3">
    <location>
        <begin position="153"/>
        <end position="193"/>
    </location>
</feature>
<feature type="compositionally biased region" description="Low complexity" evidence="3">
    <location>
        <begin position="157"/>
        <end position="172"/>
    </location>
</feature>
<accession>A0AAV9QDA2</accession>
<dbReference type="InterPro" id="IPR000504">
    <property type="entry name" value="RRM_dom"/>
</dbReference>
<dbReference type="AlphaFoldDB" id="A0AAV9QDA2"/>
<comment type="caution">
    <text evidence="5">The sequence shown here is derived from an EMBL/GenBank/DDBJ whole genome shotgun (WGS) entry which is preliminary data.</text>
</comment>
<feature type="domain" description="RRM" evidence="4">
    <location>
        <begin position="232"/>
        <end position="335"/>
    </location>
</feature>
<dbReference type="Pfam" id="PF00076">
    <property type="entry name" value="RRM_1"/>
    <property type="match status" value="1"/>
</dbReference>
<keyword evidence="1 2" id="KW-0694">RNA-binding</keyword>